<organism evidence="5 6">
    <name type="scientific">Limnobacter profundi</name>
    <dbReference type="NCBI Taxonomy" id="2732163"/>
    <lineage>
        <taxon>Bacteria</taxon>
        <taxon>Pseudomonadati</taxon>
        <taxon>Pseudomonadota</taxon>
        <taxon>Betaproteobacteria</taxon>
        <taxon>Burkholderiales</taxon>
        <taxon>Burkholderiaceae</taxon>
        <taxon>Limnobacter</taxon>
    </lineage>
</organism>
<feature type="domain" description="Type II/III secretion system secretin-like" evidence="3">
    <location>
        <begin position="276"/>
        <end position="435"/>
    </location>
</feature>
<protein>
    <submittedName>
        <fullName evidence="5">Type II and III secretion system protein family protein</fullName>
    </submittedName>
</protein>
<evidence type="ECO:0000256" key="2">
    <source>
        <dbReference type="SAM" id="SignalP"/>
    </source>
</evidence>
<dbReference type="Proteomes" id="UP000501130">
    <property type="component" value="Chromosome"/>
</dbReference>
<sequence>MNKNNITLKSVVAAISLVACAGLISPQMAVGQTPAAPSSAAPFVLTLSTGFQKVISLPGIPARVSIGDPTIASVTVLKPTDRGGKNAGVLVTGLKTGSTSLLIWDRGASMARVITVAVTGKAAETISNLKDLNLETEGQVLKLSGSTPNVSTYQQARESLIKPGSDGKPAELIDQATIQTSGTVQVDVKVVEFTRSELQRLGINLTGQVNGGGFTYSIAGPASVSGSGGVSNAFSLAFNGAGCVGGAAVGAVTSALFQGQPVGPLTCDLVSGLNVLQADGYAKVLAEPSLIAQSGQDASFLAGGEIPIPVPSGNGTIGIEYKKFGVGLSFTPTILSNKTIALKVSPEVSDLDFSRGTSIQGVLVPAILTRRASTTVELGENQSFVIGGLISRNIIANANRVPWLSEIPILGAFFKGNTYSREDKELLIIVTPRFVKPRAADAPALALPGQNVGMRPRSVWGQLFLPSAKEPVPGFTTN</sequence>
<dbReference type="PRINTS" id="PR00811">
    <property type="entry name" value="BCTERIALGSPD"/>
</dbReference>
<dbReference type="InterPro" id="IPR050810">
    <property type="entry name" value="Bact_Secretion_Sys_Channel"/>
</dbReference>
<dbReference type="PANTHER" id="PTHR30332">
    <property type="entry name" value="PROBABLE GENERAL SECRETION PATHWAY PROTEIN D"/>
    <property type="match status" value="1"/>
</dbReference>
<gene>
    <name evidence="5" type="ORF">HKT17_03325</name>
</gene>
<dbReference type="Pfam" id="PF13629">
    <property type="entry name" value="T2SS-T3SS_pil_N"/>
    <property type="match status" value="1"/>
</dbReference>
<keyword evidence="6" id="KW-1185">Reference proteome</keyword>
<evidence type="ECO:0000313" key="6">
    <source>
        <dbReference type="Proteomes" id="UP000501130"/>
    </source>
</evidence>
<dbReference type="InterPro" id="IPR004846">
    <property type="entry name" value="T2SS/T3SS_dom"/>
</dbReference>
<feature type="domain" description="Pilus formation protein N-terminal" evidence="4">
    <location>
        <begin position="44"/>
        <end position="119"/>
    </location>
</feature>
<dbReference type="EMBL" id="CP053084">
    <property type="protein sequence ID" value="QJR28808.1"/>
    <property type="molecule type" value="Genomic_DNA"/>
</dbReference>
<dbReference type="InterPro" id="IPR032789">
    <property type="entry name" value="T2SS-T3SS_pil_N"/>
</dbReference>
<evidence type="ECO:0000259" key="3">
    <source>
        <dbReference type="Pfam" id="PF00263"/>
    </source>
</evidence>
<keyword evidence="2" id="KW-0732">Signal</keyword>
<dbReference type="PANTHER" id="PTHR30332:SF17">
    <property type="entry name" value="TYPE IV PILIATION SYSTEM PROTEIN DR_0774-RELATED"/>
    <property type="match status" value="1"/>
</dbReference>
<evidence type="ECO:0000313" key="5">
    <source>
        <dbReference type="EMBL" id="QJR28808.1"/>
    </source>
</evidence>
<comment type="similarity">
    <text evidence="1">Belongs to the bacterial secretin family.</text>
</comment>
<feature type="signal peptide" evidence="2">
    <location>
        <begin position="1"/>
        <end position="29"/>
    </location>
</feature>
<name>A0ABX6N3Z3_9BURK</name>
<dbReference type="RefSeq" id="WP_171097817.1">
    <property type="nucleotide sequence ID" value="NZ_CP053084.1"/>
</dbReference>
<evidence type="ECO:0000256" key="1">
    <source>
        <dbReference type="RuleBase" id="RU004003"/>
    </source>
</evidence>
<dbReference type="InterPro" id="IPR001775">
    <property type="entry name" value="GspD/PilQ"/>
</dbReference>
<feature type="chain" id="PRO_5045658844" evidence="2">
    <location>
        <begin position="30"/>
        <end position="478"/>
    </location>
</feature>
<reference evidence="5 6" key="1">
    <citation type="submission" date="2020-05" db="EMBL/GenBank/DDBJ databases">
        <title>Compete genome of Limnobacter sp. SAORIC-580.</title>
        <authorList>
            <person name="Song J."/>
            <person name="Cho J.-C."/>
        </authorList>
    </citation>
    <scope>NUCLEOTIDE SEQUENCE [LARGE SCALE GENOMIC DNA]</scope>
    <source>
        <strain evidence="5 6">SAORIC-580</strain>
    </source>
</reference>
<dbReference type="PROSITE" id="PS51257">
    <property type="entry name" value="PROKAR_LIPOPROTEIN"/>
    <property type="match status" value="1"/>
</dbReference>
<accession>A0ABX6N3Z3</accession>
<proteinExistence type="inferred from homology"/>
<dbReference type="Pfam" id="PF00263">
    <property type="entry name" value="Secretin"/>
    <property type="match status" value="1"/>
</dbReference>
<evidence type="ECO:0000259" key="4">
    <source>
        <dbReference type="Pfam" id="PF13629"/>
    </source>
</evidence>